<dbReference type="InterPro" id="IPR036008">
    <property type="entry name" value="Aconitase_4Fe-4S_dom"/>
</dbReference>
<feature type="domain" description="Aconitase A/isopropylmalate dehydratase small subunit swivel" evidence="12">
    <location>
        <begin position="695"/>
        <end position="828"/>
    </location>
</feature>
<accession>A0ABP8V014</accession>
<keyword evidence="6 10" id="KW-0408">Iron</keyword>
<dbReference type="NCBIfam" id="NF006757">
    <property type="entry name" value="PRK09277.1"/>
    <property type="match status" value="1"/>
</dbReference>
<organism evidence="13 14">
    <name type="scientific">Kistimonas scapharcae</name>
    <dbReference type="NCBI Taxonomy" id="1036133"/>
    <lineage>
        <taxon>Bacteria</taxon>
        <taxon>Pseudomonadati</taxon>
        <taxon>Pseudomonadota</taxon>
        <taxon>Gammaproteobacteria</taxon>
        <taxon>Oceanospirillales</taxon>
        <taxon>Endozoicomonadaceae</taxon>
        <taxon>Kistimonas</taxon>
    </lineage>
</organism>
<dbReference type="Pfam" id="PF00330">
    <property type="entry name" value="Aconitase"/>
    <property type="match status" value="1"/>
</dbReference>
<gene>
    <name evidence="13" type="primary">acnA</name>
    <name evidence="13" type="ORF">GCM10023116_04180</name>
</gene>
<evidence type="ECO:0000313" key="14">
    <source>
        <dbReference type="Proteomes" id="UP001500604"/>
    </source>
</evidence>
<dbReference type="InterPro" id="IPR000573">
    <property type="entry name" value="AconitaseA/IPMdHydase_ssu_swvl"/>
</dbReference>
<evidence type="ECO:0000256" key="4">
    <source>
        <dbReference type="ARBA" id="ARBA00022485"/>
    </source>
</evidence>
<dbReference type="EC" id="4.2.1.3" evidence="10"/>
<evidence type="ECO:0000256" key="9">
    <source>
        <dbReference type="ARBA" id="ARBA00023501"/>
    </source>
</evidence>
<dbReference type="EMBL" id="BAABFL010000034">
    <property type="protein sequence ID" value="GAA4648152.1"/>
    <property type="molecule type" value="Genomic_DNA"/>
</dbReference>
<dbReference type="Gene3D" id="3.20.19.10">
    <property type="entry name" value="Aconitase, domain 4"/>
    <property type="match status" value="1"/>
</dbReference>
<dbReference type="InterPro" id="IPR006249">
    <property type="entry name" value="Aconitase/IRP2"/>
</dbReference>
<evidence type="ECO:0000313" key="13">
    <source>
        <dbReference type="EMBL" id="GAA4648152.1"/>
    </source>
</evidence>
<dbReference type="InterPro" id="IPR018136">
    <property type="entry name" value="Aconitase_4Fe-4S_BS"/>
</dbReference>
<dbReference type="InterPro" id="IPR015928">
    <property type="entry name" value="Aconitase/3IPM_dehydase_swvl"/>
</dbReference>
<protein>
    <recommendedName>
        <fullName evidence="10">Aconitate hydratase</fullName>
        <shortName evidence="10">Aconitase</shortName>
        <ecNumber evidence="10">4.2.1.3</ecNumber>
    </recommendedName>
</protein>
<dbReference type="NCBIfam" id="TIGR01341">
    <property type="entry name" value="aconitase_1"/>
    <property type="match status" value="1"/>
</dbReference>
<dbReference type="RefSeq" id="WP_345193450.1">
    <property type="nucleotide sequence ID" value="NZ_BAABFL010000034.1"/>
</dbReference>
<dbReference type="Pfam" id="PF00694">
    <property type="entry name" value="Aconitase_C"/>
    <property type="match status" value="1"/>
</dbReference>
<dbReference type="Gene3D" id="3.30.499.10">
    <property type="entry name" value="Aconitase, domain 3"/>
    <property type="match status" value="2"/>
</dbReference>
<evidence type="ECO:0000259" key="12">
    <source>
        <dbReference type="Pfam" id="PF00694"/>
    </source>
</evidence>
<sequence>MMPTTKKRWRERYLTKLEKSTCEKTFWSLKKLAQDFDFVLGEQPFVTRLFLENVMRNFESNAGKENIASLQTLIKALSSGDYSSDFEFQFYPGRVLMQDYTGVPALADLAAMRDTLFAKGGNAEKINPKCPVDLVIDHSVIVDEAGHAGALEHNRQREMERNQERYQFLKWAQGSFENLTVVPPGNGICHQVNLEYFAQVVNEKDGELFPDTLVGSDSHTTMINGLGVLGWGVGGIEAEAVMLGQPLSLNAPIIVGVKLEGELTPGVTATDLVLSITEILRNYGVVGKCVEFHGAGVSALNVADRATIANMAPEYGATCALFPIDAKVIEYLTLTNRPASLVKRVYDYAVAQGLFYDTDHETKSPIYSECLAINLHDIVPSVAGPKRPQDRLPLAAIKRKTLEEIELSGHALPVEIKQRQSEFNQRQSQLIDGDIVIAAITSCTNTSNPGVMLLAGLLAKSAVEKGLTVNPHVKTSLAPGSQVVARYLDSSGLQAYLDQLGFQRVGFGCTTCIGNSGPLNDDLESVIKQGNLQVSAVLSGNRNFEGRVHPAVRLNWLASPPLVIAFALAGHTRINFDIEPLGVDKENKPVFLRDIWPQNFQLEQAMLAVNQTLYAQSYTNILQGDQLWNDLHVEQTVCFPWNSASTYIRKPPFLDRKDKPGAVVGAKILAILGDSITTDHISPAGQISIDSPAGEYLSKQNIMPEQFNSYGSRRGNHEVMVRGTFANKRLKNNMATPMEGGFTRLSNDSSKGLNPTEPVSIFSASQYYTDNNIPVVIFAGKEYGTGSSRDWAAKGCLLLNVKAVIAESFERIHRSNLVGMGIMPLQLLPEVRLNDLKLLGDESITIQWPVDLDEQQLEPKQRLSLVITSVPPSVSQSAAPANQTTSVILRIDNSRELDYFFAGGVLPYVAQQFIGQ</sequence>
<keyword evidence="8 10" id="KW-0456">Lyase</keyword>
<dbReference type="Gene3D" id="6.10.190.10">
    <property type="match status" value="1"/>
</dbReference>
<dbReference type="InterPro" id="IPR001030">
    <property type="entry name" value="Acoase/IPM_deHydtase_lsu_aba"/>
</dbReference>
<comment type="catalytic activity">
    <reaction evidence="9 10">
        <text>citrate = D-threo-isocitrate</text>
        <dbReference type="Rhea" id="RHEA:10336"/>
        <dbReference type="ChEBI" id="CHEBI:15562"/>
        <dbReference type="ChEBI" id="CHEBI:16947"/>
        <dbReference type="EC" id="4.2.1.3"/>
    </reaction>
</comment>
<dbReference type="Proteomes" id="UP001500604">
    <property type="component" value="Unassembled WGS sequence"/>
</dbReference>
<keyword evidence="4 10" id="KW-0004">4Fe-4S</keyword>
<dbReference type="PANTHER" id="PTHR11670">
    <property type="entry name" value="ACONITASE/IRON-RESPONSIVE ELEMENT FAMILY MEMBER"/>
    <property type="match status" value="1"/>
</dbReference>
<dbReference type="NCBIfam" id="NF009520">
    <property type="entry name" value="PRK12881.1"/>
    <property type="match status" value="1"/>
</dbReference>
<keyword evidence="5" id="KW-0479">Metal-binding</keyword>
<comment type="function">
    <text evidence="10">Catalyzes the isomerization of citrate to isocitrate via cis-aconitate.</text>
</comment>
<comment type="cofactor">
    <cofactor evidence="1">
        <name>[4Fe-4S] cluster</name>
        <dbReference type="ChEBI" id="CHEBI:49883"/>
    </cofactor>
</comment>
<comment type="pathway">
    <text evidence="2">Carbohydrate metabolism; tricarboxylic acid cycle; isocitrate from oxaloacetate: step 2/2.</text>
</comment>
<name>A0ABP8V014_9GAMM</name>
<evidence type="ECO:0000256" key="1">
    <source>
        <dbReference type="ARBA" id="ARBA00001966"/>
    </source>
</evidence>
<dbReference type="PROSITE" id="PS00450">
    <property type="entry name" value="ACONITASE_1"/>
    <property type="match status" value="1"/>
</dbReference>
<comment type="similarity">
    <text evidence="3 10">Belongs to the aconitase/IPM isomerase family.</text>
</comment>
<keyword evidence="7 10" id="KW-0411">Iron-sulfur</keyword>
<evidence type="ECO:0000259" key="11">
    <source>
        <dbReference type="Pfam" id="PF00330"/>
    </source>
</evidence>
<proteinExistence type="inferred from homology"/>
<evidence type="ECO:0000256" key="8">
    <source>
        <dbReference type="ARBA" id="ARBA00023239"/>
    </source>
</evidence>
<dbReference type="SUPFAM" id="SSF53732">
    <property type="entry name" value="Aconitase iron-sulfur domain"/>
    <property type="match status" value="1"/>
</dbReference>
<reference evidence="14" key="1">
    <citation type="journal article" date="2019" name="Int. J. Syst. Evol. Microbiol.">
        <title>The Global Catalogue of Microorganisms (GCM) 10K type strain sequencing project: providing services to taxonomists for standard genome sequencing and annotation.</title>
        <authorList>
            <consortium name="The Broad Institute Genomics Platform"/>
            <consortium name="The Broad Institute Genome Sequencing Center for Infectious Disease"/>
            <person name="Wu L."/>
            <person name="Ma J."/>
        </authorList>
    </citation>
    <scope>NUCLEOTIDE SEQUENCE [LARGE SCALE GENOMIC DNA]</scope>
    <source>
        <strain evidence="14">JCM 17805</strain>
    </source>
</reference>
<keyword evidence="14" id="KW-1185">Reference proteome</keyword>
<evidence type="ECO:0000256" key="6">
    <source>
        <dbReference type="ARBA" id="ARBA00023004"/>
    </source>
</evidence>
<comment type="caution">
    <text evidence="13">The sequence shown here is derived from an EMBL/GenBank/DDBJ whole genome shotgun (WGS) entry which is preliminary data.</text>
</comment>
<evidence type="ECO:0000256" key="10">
    <source>
        <dbReference type="RuleBase" id="RU361275"/>
    </source>
</evidence>
<evidence type="ECO:0000256" key="7">
    <source>
        <dbReference type="ARBA" id="ARBA00023014"/>
    </source>
</evidence>
<evidence type="ECO:0000256" key="2">
    <source>
        <dbReference type="ARBA" id="ARBA00004717"/>
    </source>
</evidence>
<evidence type="ECO:0000256" key="3">
    <source>
        <dbReference type="ARBA" id="ARBA00007185"/>
    </source>
</evidence>
<dbReference type="PRINTS" id="PR00415">
    <property type="entry name" value="ACONITASE"/>
</dbReference>
<dbReference type="InterPro" id="IPR015931">
    <property type="entry name" value="Acnase/IPM_dHydase_lsu_aba_1/3"/>
</dbReference>
<feature type="domain" description="Aconitase/3-isopropylmalate dehydratase large subunit alpha/beta/alpha" evidence="11">
    <location>
        <begin position="87"/>
        <end position="570"/>
    </location>
</feature>
<evidence type="ECO:0000256" key="5">
    <source>
        <dbReference type="ARBA" id="ARBA00022723"/>
    </source>
</evidence>
<dbReference type="SUPFAM" id="SSF52016">
    <property type="entry name" value="LeuD/IlvD-like"/>
    <property type="match status" value="1"/>
</dbReference>